<accession>A0A9D5JUD2</accession>
<reference evidence="2" key="1">
    <citation type="submission" date="2019-11" db="EMBL/GenBank/DDBJ databases">
        <title>Microbial mats filling the niche in hypersaline microbial mats.</title>
        <authorList>
            <person name="Wong H.L."/>
            <person name="Macleod F.I."/>
            <person name="White R.A. III"/>
            <person name="Burns B.P."/>
        </authorList>
    </citation>
    <scope>NUCLEOTIDE SEQUENCE</scope>
    <source>
        <strain evidence="2">Rbin_158</strain>
    </source>
</reference>
<sequence length="80" mass="8656">MIRRRTWSSLVQVLVIAVLLGGVGSSVAGAEDDIFETLQVALFPDPVEAPPFSLPSVEGGEVSLSDYQGSVVFLNFWTTW</sequence>
<dbReference type="AlphaFoldDB" id="A0A9D5JUD2"/>
<name>A0A9D5JUD2_9BACT</name>
<organism evidence="2 3">
    <name type="scientific">candidate division KSB3 bacterium</name>
    <dbReference type="NCBI Taxonomy" id="2044937"/>
    <lineage>
        <taxon>Bacteria</taxon>
        <taxon>candidate division KSB3</taxon>
    </lineage>
</organism>
<dbReference type="GO" id="GO:0016209">
    <property type="term" value="F:antioxidant activity"/>
    <property type="evidence" value="ECO:0007669"/>
    <property type="project" value="InterPro"/>
</dbReference>
<evidence type="ECO:0000259" key="1">
    <source>
        <dbReference type="Pfam" id="PF00578"/>
    </source>
</evidence>
<comment type="caution">
    <text evidence="2">The sequence shown here is derived from an EMBL/GenBank/DDBJ whole genome shotgun (WGS) entry which is preliminary data.</text>
</comment>
<dbReference type="InterPro" id="IPR000866">
    <property type="entry name" value="AhpC/TSA"/>
</dbReference>
<dbReference type="EMBL" id="WJJP01000143">
    <property type="protein sequence ID" value="MBD3323846.1"/>
    <property type="molecule type" value="Genomic_DNA"/>
</dbReference>
<feature type="domain" description="Alkyl hydroperoxide reductase subunit C/ Thiol specific antioxidant" evidence="1">
    <location>
        <begin position="48"/>
        <end position="80"/>
    </location>
</feature>
<dbReference type="InterPro" id="IPR036249">
    <property type="entry name" value="Thioredoxin-like_sf"/>
</dbReference>
<dbReference type="Pfam" id="PF00578">
    <property type="entry name" value="AhpC-TSA"/>
    <property type="match status" value="1"/>
</dbReference>
<evidence type="ECO:0000313" key="3">
    <source>
        <dbReference type="Proteomes" id="UP000649604"/>
    </source>
</evidence>
<dbReference type="Proteomes" id="UP000649604">
    <property type="component" value="Unassembled WGS sequence"/>
</dbReference>
<gene>
    <name evidence="2" type="ORF">GF339_04635</name>
</gene>
<evidence type="ECO:0000313" key="2">
    <source>
        <dbReference type="EMBL" id="MBD3323846.1"/>
    </source>
</evidence>
<dbReference type="Gene3D" id="3.40.30.10">
    <property type="entry name" value="Glutaredoxin"/>
    <property type="match status" value="1"/>
</dbReference>
<dbReference type="GO" id="GO:0016491">
    <property type="term" value="F:oxidoreductase activity"/>
    <property type="evidence" value="ECO:0007669"/>
    <property type="project" value="InterPro"/>
</dbReference>
<protein>
    <submittedName>
        <fullName evidence="2">Redoxin domain-containing protein</fullName>
    </submittedName>
</protein>
<dbReference type="SUPFAM" id="SSF52833">
    <property type="entry name" value="Thioredoxin-like"/>
    <property type="match status" value="1"/>
</dbReference>
<proteinExistence type="predicted"/>